<dbReference type="RefSeq" id="WP_254297296.1">
    <property type="nucleotide sequence ID" value="NZ_JAMLDX010000034.1"/>
</dbReference>
<organism evidence="3 4">
    <name type="scientific">Sphingomonas tagetis</name>
    <dbReference type="NCBI Taxonomy" id="2949092"/>
    <lineage>
        <taxon>Bacteria</taxon>
        <taxon>Pseudomonadati</taxon>
        <taxon>Pseudomonadota</taxon>
        <taxon>Alphaproteobacteria</taxon>
        <taxon>Sphingomonadales</taxon>
        <taxon>Sphingomonadaceae</taxon>
        <taxon>Sphingomonas</taxon>
    </lineage>
</organism>
<feature type="transmembrane region" description="Helical" evidence="1">
    <location>
        <begin position="264"/>
        <end position="284"/>
    </location>
</feature>
<feature type="transmembrane region" description="Helical" evidence="1">
    <location>
        <begin position="124"/>
        <end position="142"/>
    </location>
</feature>
<dbReference type="Pfam" id="PF00892">
    <property type="entry name" value="EamA"/>
    <property type="match status" value="2"/>
</dbReference>
<feature type="transmembrane region" description="Helical" evidence="1">
    <location>
        <begin position="212"/>
        <end position="231"/>
    </location>
</feature>
<proteinExistence type="predicted"/>
<feature type="transmembrane region" description="Helical" evidence="1">
    <location>
        <begin position="238"/>
        <end position="258"/>
    </location>
</feature>
<dbReference type="EMBL" id="JAMLDX010000034">
    <property type="protein sequence ID" value="MCP3733152.1"/>
    <property type="molecule type" value="Genomic_DNA"/>
</dbReference>
<sequence length="293" mass="31110">MGRPHPLRGVALFMACLFLFACLDTTIKYLTAHYEVPLIVAVRYAVNLLLMTAMLAPRHGREMVTVGNRRWVIVRALALSVASISMALALQRMPVAETSAILFCAPVLVILAAGPLLGERPGATAWIAAALGFCGVLLIVRPGSGLDATGVLFAATAMLANTSYQLLSRKLMQTERAIALLFYTTLVGTLIFGTLAPWFLSGHPPSLLELALFLSLGVYGGLGHFLFTAAFRDTPASLLAPVNYAQLVFVGLLGWLVFGDIPDALSLTGMAIIAGSGVIAALHARKPPVKRSV</sequence>
<name>A0A9X2KNT1_9SPHN</name>
<evidence type="ECO:0000259" key="2">
    <source>
        <dbReference type="Pfam" id="PF00892"/>
    </source>
</evidence>
<evidence type="ECO:0000256" key="1">
    <source>
        <dbReference type="SAM" id="Phobius"/>
    </source>
</evidence>
<comment type="caution">
    <text evidence="3">The sequence shown here is derived from an EMBL/GenBank/DDBJ whole genome shotgun (WGS) entry which is preliminary data.</text>
</comment>
<keyword evidence="1" id="KW-0812">Transmembrane</keyword>
<dbReference type="GO" id="GO:0016020">
    <property type="term" value="C:membrane"/>
    <property type="evidence" value="ECO:0007669"/>
    <property type="project" value="InterPro"/>
</dbReference>
<protein>
    <submittedName>
        <fullName evidence="3">DMT family transporter</fullName>
    </submittedName>
</protein>
<dbReference type="PROSITE" id="PS51257">
    <property type="entry name" value="PROKAR_LIPOPROTEIN"/>
    <property type="match status" value="1"/>
</dbReference>
<reference evidence="3" key="1">
    <citation type="submission" date="2022-05" db="EMBL/GenBank/DDBJ databases">
        <title>Sphingomonas sp. strain MG17 Genome sequencing and assembly.</title>
        <authorList>
            <person name="Kim I."/>
        </authorList>
    </citation>
    <scope>NUCLEOTIDE SEQUENCE</scope>
    <source>
        <strain evidence="3">MG17</strain>
    </source>
</reference>
<dbReference type="AlphaFoldDB" id="A0A9X2KNT1"/>
<feature type="transmembrane region" description="Helical" evidence="1">
    <location>
        <begin position="36"/>
        <end position="56"/>
    </location>
</feature>
<feature type="domain" description="EamA" evidence="2">
    <location>
        <begin position="149"/>
        <end position="276"/>
    </location>
</feature>
<feature type="transmembrane region" description="Helical" evidence="1">
    <location>
        <begin position="179"/>
        <end position="200"/>
    </location>
</feature>
<feature type="transmembrane region" description="Helical" evidence="1">
    <location>
        <begin position="72"/>
        <end position="93"/>
    </location>
</feature>
<keyword evidence="1" id="KW-0472">Membrane</keyword>
<keyword evidence="1" id="KW-1133">Transmembrane helix</keyword>
<dbReference type="PANTHER" id="PTHR22911">
    <property type="entry name" value="ACYL-MALONYL CONDENSING ENZYME-RELATED"/>
    <property type="match status" value="1"/>
</dbReference>
<gene>
    <name evidence="3" type="ORF">M9978_22365</name>
</gene>
<keyword evidence="4" id="KW-1185">Reference proteome</keyword>
<dbReference type="InterPro" id="IPR000620">
    <property type="entry name" value="EamA_dom"/>
</dbReference>
<accession>A0A9X2KNT1</accession>
<feature type="transmembrane region" description="Helical" evidence="1">
    <location>
        <begin position="99"/>
        <end position="117"/>
    </location>
</feature>
<dbReference type="Proteomes" id="UP001139451">
    <property type="component" value="Unassembled WGS sequence"/>
</dbReference>
<dbReference type="InterPro" id="IPR037185">
    <property type="entry name" value="EmrE-like"/>
</dbReference>
<feature type="transmembrane region" description="Helical" evidence="1">
    <location>
        <begin position="12"/>
        <end position="30"/>
    </location>
</feature>
<dbReference type="PANTHER" id="PTHR22911:SF103">
    <property type="entry name" value="BLR2811 PROTEIN"/>
    <property type="match status" value="1"/>
</dbReference>
<evidence type="ECO:0000313" key="3">
    <source>
        <dbReference type="EMBL" id="MCP3733152.1"/>
    </source>
</evidence>
<evidence type="ECO:0000313" key="4">
    <source>
        <dbReference type="Proteomes" id="UP001139451"/>
    </source>
</evidence>
<feature type="domain" description="EamA" evidence="2">
    <location>
        <begin position="8"/>
        <end position="140"/>
    </location>
</feature>
<dbReference type="SUPFAM" id="SSF103481">
    <property type="entry name" value="Multidrug resistance efflux transporter EmrE"/>
    <property type="match status" value="2"/>
</dbReference>